<protein>
    <recommendedName>
        <fullName evidence="4">Exocyst complex component</fullName>
    </recommendedName>
</protein>
<evidence type="ECO:0000256" key="3">
    <source>
        <dbReference type="ARBA" id="ARBA00022483"/>
    </source>
</evidence>
<feature type="compositionally biased region" description="Pro residues" evidence="5">
    <location>
        <begin position="700"/>
        <end position="714"/>
    </location>
</feature>
<reference evidence="7 8" key="1">
    <citation type="journal article" date="2023" name="Commun. Biol.">
        <title>Genome analysis of Parmales, the sister group of diatoms, reveals the evolutionary specialization of diatoms from phago-mixotrophs to photoautotrophs.</title>
        <authorList>
            <person name="Ban H."/>
            <person name="Sato S."/>
            <person name="Yoshikawa S."/>
            <person name="Yamada K."/>
            <person name="Nakamura Y."/>
            <person name="Ichinomiya M."/>
            <person name="Sato N."/>
            <person name="Blanc-Mathieu R."/>
            <person name="Endo H."/>
            <person name="Kuwata A."/>
            <person name="Ogata H."/>
        </authorList>
    </citation>
    <scope>NUCLEOTIDE SEQUENCE [LARGE SCALE GENOMIC DNA]</scope>
</reference>
<keyword evidence="2 4" id="KW-0813">Transport</keyword>
<comment type="caution">
    <text evidence="7">The sequence shown here is derived from an EMBL/GenBank/DDBJ whole genome shotgun (WGS) entry which is preliminary data.</text>
</comment>
<dbReference type="InterPro" id="IPR029175">
    <property type="entry name" value="EXOC2/Sec5"/>
</dbReference>
<keyword evidence="8" id="KW-1185">Reference proteome</keyword>
<dbReference type="InterPro" id="IPR039481">
    <property type="entry name" value="EXOC2/Sec5_N_dom"/>
</dbReference>
<dbReference type="EMBL" id="BRYB01006673">
    <property type="protein sequence ID" value="GMI54764.1"/>
    <property type="molecule type" value="Genomic_DNA"/>
</dbReference>
<keyword evidence="3 4" id="KW-0268">Exocytosis</keyword>
<feature type="region of interest" description="Disordered" evidence="5">
    <location>
        <begin position="670"/>
        <end position="719"/>
    </location>
</feature>
<feature type="region of interest" description="Disordered" evidence="5">
    <location>
        <begin position="294"/>
        <end position="392"/>
    </location>
</feature>
<feature type="compositionally biased region" description="Low complexity" evidence="5">
    <location>
        <begin position="255"/>
        <end position="264"/>
    </location>
</feature>
<keyword evidence="4" id="KW-0653">Protein transport</keyword>
<dbReference type="PANTHER" id="PTHR13043:SF1">
    <property type="entry name" value="EXOCYST COMPLEX COMPONENT 2"/>
    <property type="match status" value="1"/>
</dbReference>
<proteinExistence type="inferred from homology"/>
<organism evidence="7 8">
    <name type="scientific">Tetraparma gracilis</name>
    <dbReference type="NCBI Taxonomy" id="2962635"/>
    <lineage>
        <taxon>Eukaryota</taxon>
        <taxon>Sar</taxon>
        <taxon>Stramenopiles</taxon>
        <taxon>Ochrophyta</taxon>
        <taxon>Bolidophyceae</taxon>
        <taxon>Parmales</taxon>
        <taxon>Triparmaceae</taxon>
        <taxon>Tetraparma</taxon>
    </lineage>
</organism>
<gene>
    <name evidence="7" type="ORF">TeGR_g12468</name>
</gene>
<dbReference type="Pfam" id="PF15469">
    <property type="entry name" value="Sec5"/>
    <property type="match status" value="1"/>
</dbReference>
<evidence type="ECO:0000256" key="5">
    <source>
        <dbReference type="SAM" id="MobiDB-lite"/>
    </source>
</evidence>
<comment type="subunit">
    <text evidence="4">Component of the exocyst complex.</text>
</comment>
<feature type="region of interest" description="Disordered" evidence="5">
    <location>
        <begin position="236"/>
        <end position="270"/>
    </location>
</feature>
<evidence type="ECO:0000313" key="7">
    <source>
        <dbReference type="EMBL" id="GMI54764.1"/>
    </source>
</evidence>
<comment type="function">
    <text evidence="4">Component of the exocyst complex involved in the docking of exocytic vesicles with fusion sites on the plasma membrane.</text>
</comment>
<name>A0ABQ6NBB1_9STRA</name>
<accession>A0ABQ6NBB1</accession>
<evidence type="ECO:0000256" key="2">
    <source>
        <dbReference type="ARBA" id="ARBA00022448"/>
    </source>
</evidence>
<evidence type="ECO:0000313" key="8">
    <source>
        <dbReference type="Proteomes" id="UP001165060"/>
    </source>
</evidence>
<feature type="region of interest" description="Disordered" evidence="5">
    <location>
        <begin position="599"/>
        <end position="624"/>
    </location>
</feature>
<dbReference type="PANTHER" id="PTHR13043">
    <property type="entry name" value="EXOCYST COMPLEX COMPONENT SEC5"/>
    <property type="match status" value="1"/>
</dbReference>
<evidence type="ECO:0000256" key="1">
    <source>
        <dbReference type="ARBA" id="ARBA00010578"/>
    </source>
</evidence>
<dbReference type="Proteomes" id="UP001165060">
    <property type="component" value="Unassembled WGS sequence"/>
</dbReference>
<evidence type="ECO:0000259" key="6">
    <source>
        <dbReference type="Pfam" id="PF15469"/>
    </source>
</evidence>
<feature type="compositionally biased region" description="Basic and acidic residues" evidence="5">
    <location>
        <begin position="313"/>
        <end position="340"/>
    </location>
</feature>
<comment type="similarity">
    <text evidence="1 4">Belongs to the SEC5 family.</text>
</comment>
<feature type="region of interest" description="Disordered" evidence="5">
    <location>
        <begin position="189"/>
        <end position="208"/>
    </location>
</feature>
<sequence length="1188" mass="125097">MSSSLDDSTFEIQSLISSLPPPSSSHKSRLRALARFRSYASTPDTPTPGWQGREYYDDDVQLLFLGAGPGPRAAGGLLEAAGQPSGGRGGLKRSAADAMRLLYFLLFEARTDDGDGEGDGEGDAGEGASPGGASPGGDNLFLQTFLQLPAAALEGLALGDHVDDRREDKSRSGASLEACAIVLLLAARPPPPGGGGTSPDDLLPEPDARDAYGRWLKRAQGGDEAAIEPGVMERIGAAQPAPPPGPGEGPDRPRVASAVASASAAEDDDPLGRELGLHAAAVLSLESAPSTWSESTAASLLPSKPGAPPQPGRDARREAGERAERDRAGRSDEERARMLSRDPLGIRPEAFDLRSLEAGRQASRRKMSSAAPPAGGDPGDDPGDDPGSVLPTDPNFSPLLFLSLVHPKASFPELTKALSRLQGVSDNHAARLQRLVRDNFPLFVRCAEGIDWFADNFCEGDPPDPGGAGARLARLSELAARCEAEADGAFGPLLRNNAEVRRTKNALATLSRVGPILSVPNLMRSHLQAGRVAEAVKAYRRVRLINETCGVELLRSVREKAMEAAEEARASLAKVASSPTATTQQLLVAIRDMSDLDDLDGDAADAAPAPAPFSPQPGALTPQKRRLKNHPLACLRAQAGHFAALAAEAAAQHEAALGDCAKRDRRWREELDSSRATAASVEGILGDEESDGDDGDGGGPPAPPASSPPAPEPAAPASLKSSVHAARVAACQRAALLAAAWLPRLMRVASLAYEKQAQLYAVDANAVDVKVGDVLRDEVAGALTGAVKLVGRAALGLDGFEGEFRRLFPDSQGAGATAIEARTEFCKGALPAGFNSKGARALSELSETIAACVASSRGRAKMPGEGEKPTDGQLGKCAALVEACVVSSERRWCLNALEHCAKNCELSASSARSVDIRSVIRTVQKLDDDLNRSYDCGGEILKGSRRCVQTICACLRHWMREQSVGVSLRVVSECARSLPDLDELVDAVSSVSAGVDGEEVKRDGPGWLGEGLLELEADAWEDCLKRIKQSVVAGNNPEQIKAERAAAASGDELPRYLSNALLAVVKCRARLEEILPDDITRRGGDASYLELGMGCACEVVMQQVTEGIKDLRDLGPQQARRLVAELQFLIGGLGRYLSSESRDKTQGTIKELRAASGGTSGGDWKEEESRLVEGFAERGGVFVDCLKD</sequence>
<feature type="compositionally biased region" description="Acidic residues" evidence="5">
    <location>
        <begin position="114"/>
        <end position="124"/>
    </location>
</feature>
<evidence type="ECO:0000256" key="4">
    <source>
        <dbReference type="RuleBase" id="RU365069"/>
    </source>
</evidence>
<feature type="domain" description="Exocyst complex component EXOC2/Sec5 N-terminal" evidence="6">
    <location>
        <begin position="342"/>
        <end position="572"/>
    </location>
</feature>
<feature type="compositionally biased region" description="Acidic residues" evidence="5">
    <location>
        <begin position="685"/>
        <end position="696"/>
    </location>
</feature>
<feature type="region of interest" description="Disordered" evidence="5">
    <location>
        <begin position="113"/>
        <end position="140"/>
    </location>
</feature>